<evidence type="ECO:0000313" key="3">
    <source>
        <dbReference type="Proteomes" id="UP000645612"/>
    </source>
</evidence>
<feature type="chain" id="PRO_5034350136" evidence="1">
    <location>
        <begin position="27"/>
        <end position="213"/>
    </location>
</feature>
<dbReference type="Gene3D" id="1.10.530.10">
    <property type="match status" value="1"/>
</dbReference>
<dbReference type="RefSeq" id="WP_176129467.1">
    <property type="nucleotide sequence ID" value="NZ_CADDZZ010000001.1"/>
</dbReference>
<dbReference type="InterPro" id="IPR023346">
    <property type="entry name" value="Lysozyme-like_dom_sf"/>
</dbReference>
<name>A0A8I1AIB6_BURCE</name>
<evidence type="ECO:0000313" key="2">
    <source>
        <dbReference type="EMBL" id="MBH9695284.1"/>
    </source>
</evidence>
<protein>
    <submittedName>
        <fullName evidence="2">Glycoside hydrolase family 104 protein</fullName>
    </submittedName>
</protein>
<dbReference type="GO" id="GO:0016787">
    <property type="term" value="F:hydrolase activity"/>
    <property type="evidence" value="ECO:0007669"/>
    <property type="project" value="UniProtKB-KW"/>
</dbReference>
<reference evidence="2" key="1">
    <citation type="submission" date="2020-12" db="EMBL/GenBank/DDBJ databases">
        <title>Burkholderia cepacia complex in Mexico.</title>
        <authorList>
            <person name="Estrada P."/>
        </authorList>
    </citation>
    <scope>NUCLEOTIDE SEQUENCE</scope>
    <source>
        <strain evidence="2">871</strain>
    </source>
</reference>
<sequence length="213" mass="22007">MTMSAAPFLLLVAGAAGLLYVTSSQAEQDVASFTASDVIDGTAGDLLDMTASYGVTGDPNQNRQAFLYAIKMSEVGAALTALSDNGYNVLVGSTPANPLLFSDYSTHPNVYNAALNSTAAGAYQINHPTWLTLVNQTGLTDFSPSTQDAMALQLIANKGALSDIDAGNVNAAMLKLQPVWRSLPGAVGGVSGQRNNSAAQWLAWYQSAGGALA</sequence>
<evidence type="ECO:0000256" key="1">
    <source>
        <dbReference type="SAM" id="SignalP"/>
    </source>
</evidence>
<feature type="signal peptide" evidence="1">
    <location>
        <begin position="1"/>
        <end position="26"/>
    </location>
</feature>
<proteinExistence type="predicted"/>
<organism evidence="2 3">
    <name type="scientific">Burkholderia cepacia</name>
    <name type="common">Pseudomonas cepacia</name>
    <dbReference type="NCBI Taxonomy" id="292"/>
    <lineage>
        <taxon>Bacteria</taxon>
        <taxon>Pseudomonadati</taxon>
        <taxon>Pseudomonadota</taxon>
        <taxon>Betaproteobacteria</taxon>
        <taxon>Burkholderiales</taxon>
        <taxon>Burkholderiaceae</taxon>
        <taxon>Burkholderia</taxon>
        <taxon>Burkholderia cepacia complex</taxon>
    </lineage>
</organism>
<dbReference type="Proteomes" id="UP000645612">
    <property type="component" value="Unassembled WGS sequence"/>
</dbReference>
<comment type="caution">
    <text evidence="2">The sequence shown here is derived from an EMBL/GenBank/DDBJ whole genome shotgun (WGS) entry which is preliminary data.</text>
</comment>
<dbReference type="EMBL" id="JAEDXG010000002">
    <property type="protein sequence ID" value="MBH9695284.1"/>
    <property type="molecule type" value="Genomic_DNA"/>
</dbReference>
<gene>
    <name evidence="2" type="ORF">JAO13_02330</name>
</gene>
<dbReference type="SUPFAM" id="SSF53955">
    <property type="entry name" value="Lysozyme-like"/>
    <property type="match status" value="1"/>
</dbReference>
<dbReference type="CDD" id="cd00736">
    <property type="entry name" value="lambda_lys-like"/>
    <property type="match status" value="1"/>
</dbReference>
<dbReference type="AlphaFoldDB" id="A0A8I1AIB6"/>
<keyword evidence="1" id="KW-0732">Signal</keyword>
<keyword evidence="2" id="KW-0378">Hydrolase</keyword>
<accession>A0A8I1AIB6</accession>